<proteinExistence type="predicted"/>
<protein>
    <submittedName>
        <fullName evidence="1">Uncharacterized protein</fullName>
    </submittedName>
</protein>
<evidence type="ECO:0000313" key="1">
    <source>
        <dbReference type="EMBL" id="KOO22800.1"/>
    </source>
</evidence>
<comment type="caution">
    <text evidence="1">The sequence shown here is derived from an EMBL/GenBank/DDBJ whole genome shotgun (WGS) entry which is preliminary data.</text>
</comment>
<accession>A0A0M0J8J4</accession>
<dbReference type="EMBL" id="JWZX01003249">
    <property type="protein sequence ID" value="KOO22800.1"/>
    <property type="molecule type" value="Genomic_DNA"/>
</dbReference>
<keyword evidence="2" id="KW-1185">Reference proteome</keyword>
<dbReference type="Proteomes" id="UP000037460">
    <property type="component" value="Unassembled WGS sequence"/>
</dbReference>
<evidence type="ECO:0000313" key="2">
    <source>
        <dbReference type="Proteomes" id="UP000037460"/>
    </source>
</evidence>
<name>A0A0M0J8J4_9EUKA</name>
<reference evidence="2" key="1">
    <citation type="journal article" date="2015" name="PLoS Genet.">
        <title>Genome Sequence and Transcriptome Analyses of Chrysochromulina tobin: Metabolic Tools for Enhanced Algal Fitness in the Prominent Order Prymnesiales (Haptophyceae).</title>
        <authorList>
            <person name="Hovde B.T."/>
            <person name="Deodato C.R."/>
            <person name="Hunsperger H.M."/>
            <person name="Ryken S.A."/>
            <person name="Yost W."/>
            <person name="Jha R.K."/>
            <person name="Patterson J."/>
            <person name="Monnat R.J. Jr."/>
            <person name="Barlow S.B."/>
            <person name="Starkenburg S.R."/>
            <person name="Cattolico R.A."/>
        </authorList>
    </citation>
    <scope>NUCLEOTIDE SEQUENCE</scope>
    <source>
        <strain evidence="2">CCMP291</strain>
    </source>
</reference>
<organism evidence="1 2">
    <name type="scientific">Chrysochromulina tobinii</name>
    <dbReference type="NCBI Taxonomy" id="1460289"/>
    <lineage>
        <taxon>Eukaryota</taxon>
        <taxon>Haptista</taxon>
        <taxon>Haptophyta</taxon>
        <taxon>Prymnesiophyceae</taxon>
        <taxon>Prymnesiales</taxon>
        <taxon>Chrysochromulinaceae</taxon>
        <taxon>Chrysochromulina</taxon>
    </lineage>
</organism>
<sequence length="76" mass="8210">MDADGRRWLEALLAREVVDGIDIEKRQRIVAYALGELDPHVVAAREKAKADVLAAAAEAARAGDDGKKDAKKGKKK</sequence>
<gene>
    <name evidence="1" type="ORF">Ctob_000645</name>
</gene>
<dbReference type="AlphaFoldDB" id="A0A0M0J8J4"/>